<protein>
    <submittedName>
        <fullName evidence="2">Uncharacterized protein</fullName>
    </submittedName>
</protein>
<evidence type="ECO:0000313" key="2">
    <source>
        <dbReference type="EMBL" id="TGZ75205.1"/>
    </source>
</evidence>
<evidence type="ECO:0000256" key="1">
    <source>
        <dbReference type="SAM" id="MobiDB-lite"/>
    </source>
</evidence>
<keyword evidence="3" id="KW-1185">Reference proteome</keyword>
<evidence type="ECO:0000313" key="3">
    <source>
        <dbReference type="Proteomes" id="UP000308267"/>
    </source>
</evidence>
<reference evidence="2 3" key="1">
    <citation type="journal article" date="2019" name="BMC Genomics">
        <title>New insights from Opisthorchis felineus genome: update on genomics of the epidemiologically important liver flukes.</title>
        <authorList>
            <person name="Ershov N.I."/>
            <person name="Mordvinov V.A."/>
            <person name="Prokhortchouk E.B."/>
            <person name="Pakharukova M.Y."/>
            <person name="Gunbin K.V."/>
            <person name="Ustyantsev K."/>
            <person name="Genaev M.A."/>
            <person name="Blinov A.G."/>
            <person name="Mazur A."/>
            <person name="Boulygina E."/>
            <person name="Tsygankova S."/>
            <person name="Khrameeva E."/>
            <person name="Chekanov N."/>
            <person name="Fan G."/>
            <person name="Xiao A."/>
            <person name="Zhang H."/>
            <person name="Xu X."/>
            <person name="Yang H."/>
            <person name="Solovyev V."/>
            <person name="Lee S.M."/>
            <person name="Liu X."/>
            <person name="Afonnikov D.A."/>
            <person name="Skryabin K.G."/>
        </authorList>
    </citation>
    <scope>NUCLEOTIDE SEQUENCE [LARGE SCALE GENOMIC DNA]</scope>
    <source>
        <strain evidence="2">AK-0245</strain>
        <tissue evidence="2">Whole organism</tissue>
    </source>
</reference>
<accession>A0A4S2MF03</accession>
<name>A0A4S2MF03_OPIFE</name>
<comment type="caution">
    <text evidence="2">The sequence shown here is derived from an EMBL/GenBank/DDBJ whole genome shotgun (WGS) entry which is preliminary data.</text>
</comment>
<proteinExistence type="predicted"/>
<dbReference type="AlphaFoldDB" id="A0A4S2MF03"/>
<organism evidence="2 3">
    <name type="scientific">Opisthorchis felineus</name>
    <dbReference type="NCBI Taxonomy" id="147828"/>
    <lineage>
        <taxon>Eukaryota</taxon>
        <taxon>Metazoa</taxon>
        <taxon>Spiralia</taxon>
        <taxon>Lophotrochozoa</taxon>
        <taxon>Platyhelminthes</taxon>
        <taxon>Trematoda</taxon>
        <taxon>Digenea</taxon>
        <taxon>Opisthorchiida</taxon>
        <taxon>Opisthorchiata</taxon>
        <taxon>Opisthorchiidae</taxon>
        <taxon>Opisthorchis</taxon>
    </lineage>
</organism>
<feature type="region of interest" description="Disordered" evidence="1">
    <location>
        <begin position="80"/>
        <end position="103"/>
    </location>
</feature>
<dbReference type="Proteomes" id="UP000308267">
    <property type="component" value="Unassembled WGS sequence"/>
</dbReference>
<dbReference type="EMBL" id="SJOL01000954">
    <property type="protein sequence ID" value="TGZ75205.1"/>
    <property type="molecule type" value="Genomic_DNA"/>
</dbReference>
<gene>
    <name evidence="2" type="ORF">CRM22_000516</name>
</gene>
<sequence>MNRKHCNRPTVTEISPNYVTQACKLKAFCPKIPLVHYRIHTILTGDVVTWELHLERTSGDFPATHKRRKSPTYWTIPFTSKTEQLTKSTTHRSPRHPSGTSSQ</sequence>